<keyword evidence="2" id="KW-1185">Reference proteome</keyword>
<comment type="caution">
    <text evidence="1">The sequence shown here is derived from an EMBL/GenBank/DDBJ whole genome shotgun (WGS) entry which is preliminary data.</text>
</comment>
<dbReference type="Proteomes" id="UP000003781">
    <property type="component" value="Unassembled WGS sequence"/>
</dbReference>
<dbReference type="EMBL" id="AAXW01000002">
    <property type="protein sequence ID" value="EAZ93694.1"/>
    <property type="molecule type" value="Genomic_DNA"/>
</dbReference>
<name>A3IIR2_9CHRO</name>
<protein>
    <submittedName>
        <fullName evidence="1">Uncharacterized protein</fullName>
    </submittedName>
</protein>
<accession>A3IIR2</accession>
<evidence type="ECO:0000313" key="1">
    <source>
        <dbReference type="EMBL" id="EAZ93694.1"/>
    </source>
</evidence>
<organism evidence="1 2">
    <name type="scientific">Crocosphaera chwakensis CCY0110</name>
    <dbReference type="NCBI Taxonomy" id="391612"/>
    <lineage>
        <taxon>Bacteria</taxon>
        <taxon>Bacillati</taxon>
        <taxon>Cyanobacteriota</taxon>
        <taxon>Cyanophyceae</taxon>
        <taxon>Oscillatoriophycideae</taxon>
        <taxon>Chroococcales</taxon>
        <taxon>Aphanothecaceae</taxon>
        <taxon>Crocosphaera</taxon>
        <taxon>Crocosphaera chwakensis</taxon>
    </lineage>
</organism>
<evidence type="ECO:0000313" key="2">
    <source>
        <dbReference type="Proteomes" id="UP000003781"/>
    </source>
</evidence>
<gene>
    <name evidence="1" type="ORF">CY0110_17902</name>
</gene>
<dbReference type="AlphaFoldDB" id="A3IIR2"/>
<sequence length="42" mass="4662">MGCFTLFSFSLLNCFSNLITSLAKDISDNFTTIKDQNPDQNG</sequence>
<proteinExistence type="predicted"/>
<reference evidence="1 2" key="1">
    <citation type="submission" date="2007-03" db="EMBL/GenBank/DDBJ databases">
        <authorList>
            <person name="Stal L."/>
            <person name="Ferriera S."/>
            <person name="Johnson J."/>
            <person name="Kravitz S."/>
            <person name="Beeson K."/>
            <person name="Sutton G."/>
            <person name="Rogers Y.-H."/>
            <person name="Friedman R."/>
            <person name="Frazier M."/>
            <person name="Venter J.C."/>
        </authorList>
    </citation>
    <scope>NUCLEOTIDE SEQUENCE [LARGE SCALE GENOMIC DNA]</scope>
    <source>
        <strain evidence="1 2">CCY0110</strain>
    </source>
</reference>